<dbReference type="InterPro" id="IPR005540">
    <property type="entry name" value="KNOX1"/>
</dbReference>
<dbReference type="PANTHER" id="PTHR48452:SF1">
    <property type="entry name" value="FUSED COMPOUND LEAF 1"/>
    <property type="match status" value="1"/>
</dbReference>
<evidence type="ECO:0000256" key="3">
    <source>
        <dbReference type="SAM" id="MobiDB-lite"/>
    </source>
</evidence>
<dbReference type="InterPro" id="IPR005541">
    <property type="entry name" value="KNOX2"/>
</dbReference>
<evidence type="ECO:0000313" key="6">
    <source>
        <dbReference type="EMBL" id="KAK7314675.1"/>
    </source>
</evidence>
<evidence type="ECO:0000256" key="2">
    <source>
        <dbReference type="ARBA" id="ARBA00023242"/>
    </source>
</evidence>
<evidence type="ECO:0000313" key="7">
    <source>
        <dbReference type="Proteomes" id="UP001367508"/>
    </source>
</evidence>
<reference evidence="6 7" key="1">
    <citation type="submission" date="2024-01" db="EMBL/GenBank/DDBJ databases">
        <title>The genomes of 5 underutilized Papilionoideae crops provide insights into root nodulation and disease resistanc.</title>
        <authorList>
            <person name="Jiang F."/>
        </authorList>
    </citation>
    <scope>NUCLEOTIDE SEQUENCE [LARGE SCALE GENOMIC DNA]</scope>
    <source>
        <strain evidence="6">LVBAO_FW01</strain>
        <tissue evidence="6">Leaves</tissue>
    </source>
</reference>
<proteinExistence type="predicted"/>
<accession>A0AAN9PW61</accession>
<evidence type="ECO:0000259" key="5">
    <source>
        <dbReference type="SMART" id="SM01256"/>
    </source>
</evidence>
<dbReference type="Pfam" id="PF03790">
    <property type="entry name" value="KNOX1"/>
    <property type="match status" value="1"/>
</dbReference>
<dbReference type="SMART" id="SM01255">
    <property type="entry name" value="KNOX1"/>
    <property type="match status" value="1"/>
</dbReference>
<feature type="compositionally biased region" description="Low complexity" evidence="3">
    <location>
        <begin position="157"/>
        <end position="169"/>
    </location>
</feature>
<dbReference type="PANTHER" id="PTHR48452">
    <property type="entry name" value="FUSED COMPOUND LEAF 1"/>
    <property type="match status" value="1"/>
</dbReference>
<organism evidence="6 7">
    <name type="scientific">Canavalia gladiata</name>
    <name type="common">Sword bean</name>
    <name type="synonym">Dolichos gladiatus</name>
    <dbReference type="NCBI Taxonomy" id="3824"/>
    <lineage>
        <taxon>Eukaryota</taxon>
        <taxon>Viridiplantae</taxon>
        <taxon>Streptophyta</taxon>
        <taxon>Embryophyta</taxon>
        <taxon>Tracheophyta</taxon>
        <taxon>Spermatophyta</taxon>
        <taxon>Magnoliopsida</taxon>
        <taxon>eudicotyledons</taxon>
        <taxon>Gunneridae</taxon>
        <taxon>Pentapetalae</taxon>
        <taxon>rosids</taxon>
        <taxon>fabids</taxon>
        <taxon>Fabales</taxon>
        <taxon>Fabaceae</taxon>
        <taxon>Papilionoideae</taxon>
        <taxon>50 kb inversion clade</taxon>
        <taxon>NPAAA clade</taxon>
        <taxon>indigoferoid/millettioid clade</taxon>
        <taxon>Phaseoleae</taxon>
        <taxon>Canavalia</taxon>
    </lineage>
</organism>
<protein>
    <submittedName>
        <fullName evidence="6">Uncharacterized protein</fullName>
    </submittedName>
</protein>
<gene>
    <name evidence="6" type="ORF">VNO77_33202</name>
</gene>
<sequence length="178" mass="20969">MKESEQLRIWRFRLEGRRKKERNCDPFTVDSYKLEHQQQHQQQQEEEEEHEENNEILKRRISSHPLYGLLVEAHLDCLKVGDISNLERELKIDQMQAMKKQNLGMFSQSELDLFMEAYCLALGKLKKAMEEPQQKSMAFINNMHSQLRELTKATLPTTTEPAATTSSSECKFRRNPTI</sequence>
<feature type="region of interest" description="Disordered" evidence="3">
    <location>
        <begin position="29"/>
        <end position="55"/>
    </location>
</feature>
<keyword evidence="2" id="KW-0539">Nucleus</keyword>
<keyword evidence="7" id="KW-1185">Reference proteome</keyword>
<feature type="domain" description="KNOX1" evidence="4">
    <location>
        <begin position="55"/>
        <end position="101"/>
    </location>
</feature>
<evidence type="ECO:0000259" key="4">
    <source>
        <dbReference type="SMART" id="SM01255"/>
    </source>
</evidence>
<name>A0AAN9PW61_CANGL</name>
<dbReference type="Pfam" id="PF03791">
    <property type="entry name" value="KNOX2"/>
    <property type="match status" value="1"/>
</dbReference>
<dbReference type="EMBL" id="JAYMYQ010000008">
    <property type="protein sequence ID" value="KAK7314675.1"/>
    <property type="molecule type" value="Genomic_DNA"/>
</dbReference>
<dbReference type="GO" id="GO:0005634">
    <property type="term" value="C:nucleus"/>
    <property type="evidence" value="ECO:0007669"/>
    <property type="project" value="UniProtKB-SubCell"/>
</dbReference>
<comment type="caution">
    <text evidence="6">The sequence shown here is derived from an EMBL/GenBank/DDBJ whole genome shotgun (WGS) entry which is preliminary data.</text>
</comment>
<feature type="domain" description="KNOX2" evidence="5">
    <location>
        <begin position="101"/>
        <end position="152"/>
    </location>
</feature>
<feature type="region of interest" description="Disordered" evidence="3">
    <location>
        <begin position="157"/>
        <end position="178"/>
    </location>
</feature>
<dbReference type="AlphaFoldDB" id="A0AAN9PW61"/>
<dbReference type="Proteomes" id="UP001367508">
    <property type="component" value="Unassembled WGS sequence"/>
</dbReference>
<dbReference type="SMART" id="SM01256">
    <property type="entry name" value="KNOX2"/>
    <property type="match status" value="1"/>
</dbReference>
<evidence type="ECO:0000256" key="1">
    <source>
        <dbReference type="ARBA" id="ARBA00004123"/>
    </source>
</evidence>
<comment type="subcellular location">
    <subcellularLocation>
        <location evidence="1">Nucleus</location>
    </subcellularLocation>
</comment>
<dbReference type="GO" id="GO:0003677">
    <property type="term" value="F:DNA binding"/>
    <property type="evidence" value="ECO:0007669"/>
    <property type="project" value="InterPro"/>
</dbReference>